<dbReference type="PROSITE" id="PS50234">
    <property type="entry name" value="VWFA"/>
    <property type="match status" value="1"/>
</dbReference>
<dbReference type="SUPFAM" id="SSF53300">
    <property type="entry name" value="vWA-like"/>
    <property type="match status" value="1"/>
</dbReference>
<sequence length="477" mass="53136">MRFRKHKDEADQSVPTTVELPLHGSDGEDDDVDNLPSRLACKLKIQAAIRKRDHLGIVRIKVPDFSAENQVPASIICVLDISDSGDQPSCLHIIKYAARKVVKTLGPNDQLSIVTYSNEGAVLMPFTKMTAENKPSALRLLETLEPTGKSNLWGGLLQAIKTATGKAAEILVLTDSVPDIHPPRGEAESFIRLKQKHLQWRCRLSTFGFGYNIDSRLLYSLASEGDGQFCFLPDKSFAGTVFMSATANILSTAIYSSFLYFDDKHRNPWIDDSFDAEAENPSQLCIQIPSLSYGQTIDVLVSNDISVYSKCRELDGLLGGKADFVTTLDIEIARLRGRLVSMVQNAEERFHANDPNALSLAQKECQKLIGEVNNVSQKAAFLASDEYAVRLRAIEADLTDNVTKAYSREDWHTIWGRHYVLSLIRGHELQRTTNFKDPGLQQYSTKTLSLIRGMADKEMSKSPDPKPWFQIPQKSGS</sequence>
<dbReference type="Gene3D" id="3.40.50.410">
    <property type="entry name" value="von Willebrand factor, type A domain"/>
    <property type="match status" value="1"/>
</dbReference>
<evidence type="ECO:0000259" key="2">
    <source>
        <dbReference type="PROSITE" id="PS50234"/>
    </source>
</evidence>
<feature type="region of interest" description="Disordered" evidence="1">
    <location>
        <begin position="456"/>
        <end position="477"/>
    </location>
</feature>
<evidence type="ECO:0000313" key="4">
    <source>
        <dbReference type="Proteomes" id="UP001295423"/>
    </source>
</evidence>
<keyword evidence="4" id="KW-1185">Reference proteome</keyword>
<evidence type="ECO:0000256" key="1">
    <source>
        <dbReference type="SAM" id="MobiDB-lite"/>
    </source>
</evidence>
<dbReference type="Pfam" id="PF13768">
    <property type="entry name" value="VWA_3"/>
    <property type="match status" value="1"/>
</dbReference>
<dbReference type="EMBL" id="CAKOGP040000602">
    <property type="protein sequence ID" value="CAJ1937103.1"/>
    <property type="molecule type" value="Genomic_DNA"/>
</dbReference>
<dbReference type="Proteomes" id="UP001295423">
    <property type="component" value="Unassembled WGS sequence"/>
</dbReference>
<dbReference type="AlphaFoldDB" id="A0AAD2FK68"/>
<comment type="caution">
    <text evidence="3">The sequence shown here is derived from an EMBL/GenBank/DDBJ whole genome shotgun (WGS) entry which is preliminary data.</text>
</comment>
<organism evidence="3 4">
    <name type="scientific">Cylindrotheca closterium</name>
    <dbReference type="NCBI Taxonomy" id="2856"/>
    <lineage>
        <taxon>Eukaryota</taxon>
        <taxon>Sar</taxon>
        <taxon>Stramenopiles</taxon>
        <taxon>Ochrophyta</taxon>
        <taxon>Bacillariophyta</taxon>
        <taxon>Bacillariophyceae</taxon>
        <taxon>Bacillariophycidae</taxon>
        <taxon>Bacillariales</taxon>
        <taxon>Bacillariaceae</taxon>
        <taxon>Cylindrotheca</taxon>
    </lineage>
</organism>
<evidence type="ECO:0000313" key="3">
    <source>
        <dbReference type="EMBL" id="CAJ1937103.1"/>
    </source>
</evidence>
<dbReference type="InterPro" id="IPR051266">
    <property type="entry name" value="CLCR"/>
</dbReference>
<feature type="domain" description="VWFA" evidence="2">
    <location>
        <begin position="74"/>
        <end position="258"/>
    </location>
</feature>
<dbReference type="PANTHER" id="PTHR10579:SF156">
    <property type="entry name" value="VWFA DOMAIN-CONTAINING PROTEIN"/>
    <property type="match status" value="1"/>
</dbReference>
<dbReference type="PANTHER" id="PTHR10579">
    <property type="entry name" value="CALCIUM-ACTIVATED CHLORIDE CHANNEL REGULATOR"/>
    <property type="match status" value="1"/>
</dbReference>
<dbReference type="Pfam" id="PF14624">
    <property type="entry name" value="Vwaint"/>
    <property type="match status" value="1"/>
</dbReference>
<reference evidence="3" key="1">
    <citation type="submission" date="2023-08" db="EMBL/GenBank/DDBJ databases">
        <authorList>
            <person name="Audoor S."/>
            <person name="Bilcke G."/>
        </authorList>
    </citation>
    <scope>NUCLEOTIDE SEQUENCE</scope>
</reference>
<dbReference type="InterPro" id="IPR032838">
    <property type="entry name" value="Vwaint_dom"/>
</dbReference>
<dbReference type="InterPro" id="IPR002035">
    <property type="entry name" value="VWF_A"/>
</dbReference>
<feature type="compositionally biased region" description="Basic and acidic residues" evidence="1">
    <location>
        <begin position="1"/>
        <end position="10"/>
    </location>
</feature>
<name>A0AAD2FK68_9STRA</name>
<proteinExistence type="predicted"/>
<dbReference type="SMART" id="SM00327">
    <property type="entry name" value="VWA"/>
    <property type="match status" value="1"/>
</dbReference>
<protein>
    <recommendedName>
        <fullName evidence="2">VWFA domain-containing protein</fullName>
    </recommendedName>
</protein>
<feature type="region of interest" description="Disordered" evidence="1">
    <location>
        <begin position="1"/>
        <end position="33"/>
    </location>
</feature>
<accession>A0AAD2FK68</accession>
<gene>
    <name evidence="3" type="ORF">CYCCA115_LOCUS5511</name>
</gene>
<dbReference type="InterPro" id="IPR036465">
    <property type="entry name" value="vWFA_dom_sf"/>
</dbReference>